<name>A0AAV5PKG9_LACDE</name>
<proteinExistence type="predicted"/>
<dbReference type="AlphaFoldDB" id="A0AAV5PKG9"/>
<accession>A0AAV5PKG9</accession>
<sequence>MSECLKLHISQVFKDEVAKNGFNHVSVAKIMKQSGIRRQNFYENFKDKFDLLDYTIKSMMENDIESNIGYQDWEGIIILVFYGIELNKKFYKSVYESQTEVDVVGEISSHIAVLLKQIIEEEGADFDQQAKDFVETFCLGLTYTMIDNLFRPHPLEYDVIASKVDDALHFTLNLLNL</sequence>
<dbReference type="InterPro" id="IPR039532">
    <property type="entry name" value="TetR_C_Firmicutes"/>
</dbReference>
<evidence type="ECO:0000256" key="2">
    <source>
        <dbReference type="PROSITE-ProRule" id="PRU00335"/>
    </source>
</evidence>
<dbReference type="PANTHER" id="PTHR43479">
    <property type="entry name" value="ACREF/ENVCD OPERON REPRESSOR-RELATED"/>
    <property type="match status" value="1"/>
</dbReference>
<dbReference type="GO" id="GO:0003677">
    <property type="term" value="F:DNA binding"/>
    <property type="evidence" value="ECO:0007669"/>
    <property type="project" value="UniProtKB-UniRule"/>
</dbReference>
<dbReference type="InterPro" id="IPR050624">
    <property type="entry name" value="HTH-type_Tx_Regulator"/>
</dbReference>
<dbReference type="PROSITE" id="PS50977">
    <property type="entry name" value="HTH_TETR_2"/>
    <property type="match status" value="1"/>
</dbReference>
<dbReference type="PANTHER" id="PTHR43479:SF7">
    <property type="entry name" value="TETR-FAMILY TRANSCRIPTIONAL REGULATOR"/>
    <property type="match status" value="1"/>
</dbReference>
<dbReference type="RefSeq" id="WP_285602005.1">
    <property type="nucleotide sequence ID" value="NZ_BSWJ01000027.1"/>
</dbReference>
<gene>
    <name evidence="4" type="primary">tetR_5</name>
    <name evidence="4" type="ORF">ME0900_16960</name>
</gene>
<dbReference type="SUPFAM" id="SSF46689">
    <property type="entry name" value="Homeodomain-like"/>
    <property type="match status" value="1"/>
</dbReference>
<dbReference type="InterPro" id="IPR009057">
    <property type="entry name" value="Homeodomain-like_sf"/>
</dbReference>
<evidence type="ECO:0000313" key="5">
    <source>
        <dbReference type="Proteomes" id="UP001165243"/>
    </source>
</evidence>
<reference evidence="4" key="1">
    <citation type="submission" date="2023-04" db="EMBL/GenBank/DDBJ databases">
        <title>Draft genome sequences of Lactobacillus delbrueckii subsp. bulgaricus ME-900 and ME-901 with improved acid tolerance.</title>
        <authorList>
            <person name="Ishida T."/>
            <person name="Yamamoto E."/>
            <person name="Koizumi A."/>
            <person name="Fujiwara S."/>
            <person name="Makino S."/>
            <person name="Kano H."/>
            <person name="Kimura K."/>
        </authorList>
    </citation>
    <scope>NUCLEOTIDE SEQUENCE</scope>
    <source>
        <strain evidence="4">ME-900</strain>
    </source>
</reference>
<feature type="domain" description="HTH tetR-type" evidence="3">
    <location>
        <begin position="3"/>
        <end position="63"/>
    </location>
</feature>
<evidence type="ECO:0000259" key="3">
    <source>
        <dbReference type="PROSITE" id="PS50977"/>
    </source>
</evidence>
<dbReference type="Gene3D" id="1.10.357.10">
    <property type="entry name" value="Tetracycline Repressor, domain 2"/>
    <property type="match status" value="1"/>
</dbReference>
<evidence type="ECO:0000313" key="4">
    <source>
        <dbReference type="EMBL" id="GMB87322.1"/>
    </source>
</evidence>
<dbReference type="InterPro" id="IPR001647">
    <property type="entry name" value="HTH_TetR"/>
</dbReference>
<organism evidence="4 5">
    <name type="scientific">Lactobacillus delbrueckii subsp. bulgaricus</name>
    <dbReference type="NCBI Taxonomy" id="1585"/>
    <lineage>
        <taxon>Bacteria</taxon>
        <taxon>Bacillati</taxon>
        <taxon>Bacillota</taxon>
        <taxon>Bacilli</taxon>
        <taxon>Lactobacillales</taxon>
        <taxon>Lactobacillaceae</taxon>
        <taxon>Lactobacillus</taxon>
    </lineage>
</organism>
<protein>
    <submittedName>
        <fullName evidence="4">TetR family transcriptional regulator</fullName>
    </submittedName>
</protein>
<dbReference type="EMBL" id="BSWK01000033">
    <property type="protein sequence ID" value="GMB87322.1"/>
    <property type="molecule type" value="Genomic_DNA"/>
</dbReference>
<comment type="caution">
    <text evidence="4">The sequence shown here is derived from an EMBL/GenBank/DDBJ whole genome shotgun (WGS) entry which is preliminary data.</text>
</comment>
<evidence type="ECO:0000256" key="1">
    <source>
        <dbReference type="ARBA" id="ARBA00023125"/>
    </source>
</evidence>
<keyword evidence="1 2" id="KW-0238">DNA-binding</keyword>
<dbReference type="Proteomes" id="UP001165243">
    <property type="component" value="Unassembled WGS sequence"/>
</dbReference>
<dbReference type="Pfam" id="PF14278">
    <property type="entry name" value="TetR_C_8"/>
    <property type="match status" value="1"/>
</dbReference>
<feature type="DNA-binding region" description="H-T-H motif" evidence="2">
    <location>
        <begin position="26"/>
        <end position="45"/>
    </location>
</feature>